<evidence type="ECO:0000313" key="4">
    <source>
        <dbReference type="Proteomes" id="UP001432222"/>
    </source>
</evidence>
<feature type="compositionally biased region" description="Low complexity" evidence="1">
    <location>
        <begin position="68"/>
        <end position="93"/>
    </location>
</feature>
<keyword evidence="2" id="KW-1133">Transmembrane helix</keyword>
<protein>
    <submittedName>
        <fullName evidence="3">Uncharacterized protein</fullName>
    </submittedName>
</protein>
<evidence type="ECO:0000256" key="1">
    <source>
        <dbReference type="SAM" id="MobiDB-lite"/>
    </source>
</evidence>
<feature type="compositionally biased region" description="Low complexity" evidence="1">
    <location>
        <begin position="235"/>
        <end position="244"/>
    </location>
</feature>
<feature type="region of interest" description="Disordered" evidence="1">
    <location>
        <begin position="1"/>
        <end position="24"/>
    </location>
</feature>
<proteinExistence type="predicted"/>
<sequence>MPAPAPSSAFLGPLPAALPPHPSHRRTGRRLLAVAVLGLAVPLVLGPAAIALPSAPAGAVGAVPVPVAAPDSSEQPGAPAPSGSAAPSDGLSPVASPDPEQEPKPDPDPEEPSAGTEPEPGAVAETPAGPTASEPSPAEPASPAPAASVSPSWVVPAATAVAWQAVGRVRPGPSWADREERHGRHRPASAPERTGSAPEGAPDRGRAQAAEQAPEQPVGAGADAAPGPAAGGADGAVEPAAPDDGSGGETLALGRPGPEAVLVGPALLPTRWDDAATRQLPLGAGLGLIGCGLGLIGLRLRRH</sequence>
<feature type="region of interest" description="Disordered" evidence="1">
    <location>
        <begin position="68"/>
        <end position="151"/>
    </location>
</feature>
<dbReference type="EMBL" id="CP108110">
    <property type="protein sequence ID" value="WUQ85017.1"/>
    <property type="molecule type" value="Genomic_DNA"/>
</dbReference>
<evidence type="ECO:0000313" key="3">
    <source>
        <dbReference type="EMBL" id="WUQ85017.1"/>
    </source>
</evidence>
<name>A0ABZ1U1F1_9ACTN</name>
<accession>A0ABZ1U1F1</accession>
<organism evidence="3 4">
    <name type="scientific">Kitasatospora purpeofusca</name>
    <dbReference type="NCBI Taxonomy" id="67352"/>
    <lineage>
        <taxon>Bacteria</taxon>
        <taxon>Bacillati</taxon>
        <taxon>Actinomycetota</taxon>
        <taxon>Actinomycetes</taxon>
        <taxon>Kitasatosporales</taxon>
        <taxon>Streptomycetaceae</taxon>
        <taxon>Kitasatospora</taxon>
    </lineage>
</organism>
<keyword evidence="2" id="KW-0812">Transmembrane</keyword>
<feature type="compositionally biased region" description="Low complexity" evidence="1">
    <location>
        <begin position="207"/>
        <end position="228"/>
    </location>
</feature>
<dbReference type="RefSeq" id="WP_328955826.1">
    <property type="nucleotide sequence ID" value="NZ_CP108110.1"/>
</dbReference>
<feature type="region of interest" description="Disordered" evidence="1">
    <location>
        <begin position="166"/>
        <end position="257"/>
    </location>
</feature>
<gene>
    <name evidence="3" type="ORF">OHA16_19840</name>
</gene>
<reference evidence="3" key="1">
    <citation type="submission" date="2022-10" db="EMBL/GenBank/DDBJ databases">
        <title>The complete genomes of actinobacterial strains from the NBC collection.</title>
        <authorList>
            <person name="Joergensen T.S."/>
            <person name="Alvarez Arevalo M."/>
            <person name="Sterndorff E.B."/>
            <person name="Faurdal D."/>
            <person name="Vuksanovic O."/>
            <person name="Mourched A.-S."/>
            <person name="Charusanti P."/>
            <person name="Shaw S."/>
            <person name="Blin K."/>
            <person name="Weber T."/>
        </authorList>
    </citation>
    <scope>NUCLEOTIDE SEQUENCE</scope>
    <source>
        <strain evidence="3">NBC_00222</strain>
    </source>
</reference>
<feature type="compositionally biased region" description="Low complexity" evidence="1">
    <location>
        <begin position="127"/>
        <end position="136"/>
    </location>
</feature>
<evidence type="ECO:0000256" key="2">
    <source>
        <dbReference type="SAM" id="Phobius"/>
    </source>
</evidence>
<feature type="transmembrane region" description="Helical" evidence="2">
    <location>
        <begin position="31"/>
        <end position="52"/>
    </location>
</feature>
<keyword evidence="4" id="KW-1185">Reference proteome</keyword>
<feature type="compositionally biased region" description="Low complexity" evidence="1">
    <location>
        <begin position="1"/>
        <end position="15"/>
    </location>
</feature>
<dbReference type="Proteomes" id="UP001432222">
    <property type="component" value="Chromosome"/>
</dbReference>
<keyword evidence="2" id="KW-0472">Membrane</keyword>